<dbReference type="InterPro" id="IPR049458">
    <property type="entry name" value="EpsG-like"/>
</dbReference>
<reference evidence="2 3" key="1">
    <citation type="submission" date="2019-05" db="EMBL/GenBank/DDBJ databases">
        <authorList>
            <person name="Qu J.-H."/>
        </authorList>
    </citation>
    <scope>NUCLEOTIDE SEQUENCE [LARGE SCALE GENOMIC DNA]</scope>
    <source>
        <strain evidence="2 3">T17</strain>
    </source>
</reference>
<dbReference type="Pfam" id="PF14897">
    <property type="entry name" value="EpsG"/>
    <property type="match status" value="1"/>
</dbReference>
<feature type="transmembrane region" description="Helical" evidence="1">
    <location>
        <begin position="29"/>
        <end position="48"/>
    </location>
</feature>
<feature type="transmembrane region" description="Helical" evidence="1">
    <location>
        <begin position="118"/>
        <end position="138"/>
    </location>
</feature>
<keyword evidence="1" id="KW-0472">Membrane</keyword>
<feature type="transmembrane region" description="Helical" evidence="1">
    <location>
        <begin position="190"/>
        <end position="209"/>
    </location>
</feature>
<proteinExistence type="predicted"/>
<sequence>MVIYFIIYLIFFAFTLGDLFLSRESKRPLLVPLILLGIMMIIFAGLRWETGTDWPNYLRYFRIIDKLELGKTQMEKGYELIVRIYKFTFGSNYTGFLFFNATILILITYLSVYRSSPYPIFSLFLLLSYSVVGSSFGVRQDLSICLILFSFTFIRDRALVKFIICVFLATLIHNSAVIFFPAYYLYNLKWNVLTAIFFLLVVASGFYWSSSIMQIFGGMISERKAEFYLELGMDNAEESGTSLVKGLAGRILFLVTLIPFVNYSENGDKVFNGLFNLYVFSIILYAIFTPVGAVFSRLARPYEIFQILAIPFAYYGTNRFYKVALLVIIFTFSIYKFSSAIRNDPGILVPYKTIFTA</sequence>
<feature type="transmembrane region" description="Helical" evidence="1">
    <location>
        <begin position="243"/>
        <end position="263"/>
    </location>
</feature>
<organism evidence="2 3">
    <name type="scientific">Dyadobacter luticola</name>
    <dbReference type="NCBI Taxonomy" id="1979387"/>
    <lineage>
        <taxon>Bacteria</taxon>
        <taxon>Pseudomonadati</taxon>
        <taxon>Bacteroidota</taxon>
        <taxon>Cytophagia</taxon>
        <taxon>Cytophagales</taxon>
        <taxon>Spirosomataceae</taxon>
        <taxon>Dyadobacter</taxon>
    </lineage>
</organism>
<dbReference type="OrthoDB" id="949885at2"/>
<dbReference type="Proteomes" id="UP000306402">
    <property type="component" value="Unassembled WGS sequence"/>
</dbReference>
<gene>
    <name evidence="2" type="ORF">FEN17_15000</name>
</gene>
<comment type="caution">
    <text evidence="2">The sequence shown here is derived from an EMBL/GenBank/DDBJ whole genome shotgun (WGS) entry which is preliminary data.</text>
</comment>
<accession>A0A5R9KWZ2</accession>
<dbReference type="AlphaFoldDB" id="A0A5R9KWZ2"/>
<evidence type="ECO:0000256" key="1">
    <source>
        <dbReference type="SAM" id="Phobius"/>
    </source>
</evidence>
<protein>
    <submittedName>
        <fullName evidence="2">EpsG family protein</fullName>
    </submittedName>
</protein>
<dbReference type="EMBL" id="VCEJ01000004">
    <property type="protein sequence ID" value="TLV00783.1"/>
    <property type="molecule type" value="Genomic_DNA"/>
</dbReference>
<feature type="transmembrane region" description="Helical" evidence="1">
    <location>
        <begin position="93"/>
        <end position="112"/>
    </location>
</feature>
<feature type="transmembrane region" description="Helical" evidence="1">
    <location>
        <begin position="5"/>
        <end position="23"/>
    </location>
</feature>
<evidence type="ECO:0000313" key="3">
    <source>
        <dbReference type="Proteomes" id="UP000306402"/>
    </source>
</evidence>
<feature type="transmembrane region" description="Helical" evidence="1">
    <location>
        <begin position="275"/>
        <end position="299"/>
    </location>
</feature>
<evidence type="ECO:0000313" key="2">
    <source>
        <dbReference type="EMBL" id="TLV00783.1"/>
    </source>
</evidence>
<name>A0A5R9KWZ2_9BACT</name>
<feature type="transmembrane region" description="Helical" evidence="1">
    <location>
        <begin position="159"/>
        <end position="184"/>
    </location>
</feature>
<keyword evidence="3" id="KW-1185">Reference proteome</keyword>
<keyword evidence="1" id="KW-0812">Transmembrane</keyword>
<keyword evidence="1" id="KW-1133">Transmembrane helix</keyword>
<dbReference type="RefSeq" id="WP_138366157.1">
    <property type="nucleotide sequence ID" value="NZ_VCEJ01000004.1"/>
</dbReference>
<feature type="transmembrane region" description="Helical" evidence="1">
    <location>
        <begin position="320"/>
        <end position="338"/>
    </location>
</feature>